<evidence type="ECO:0000313" key="3">
    <source>
        <dbReference type="EMBL" id="NBI06210.1"/>
    </source>
</evidence>
<dbReference type="Proteomes" id="UP000467132">
    <property type="component" value="Unassembled WGS sequence"/>
</dbReference>
<name>A0A845QVU7_9CLOT</name>
<keyword evidence="2" id="KW-1133">Transmembrane helix</keyword>
<keyword evidence="2" id="KW-0472">Membrane</keyword>
<feature type="transmembrane region" description="Helical" evidence="2">
    <location>
        <begin position="6"/>
        <end position="28"/>
    </location>
</feature>
<dbReference type="EMBL" id="QXXA01000005">
    <property type="protein sequence ID" value="NBI06210.1"/>
    <property type="molecule type" value="Genomic_DNA"/>
</dbReference>
<keyword evidence="1" id="KW-0175">Coiled coil</keyword>
<keyword evidence="4" id="KW-1185">Reference proteome</keyword>
<keyword evidence="2" id="KW-0812">Transmembrane</keyword>
<dbReference type="RefSeq" id="WP_160196693.1">
    <property type="nucleotide sequence ID" value="NZ_QXXA01000005.1"/>
</dbReference>
<organism evidence="3 4">
    <name type="scientific">Senegalia massiliensis</name>
    <dbReference type="NCBI Taxonomy" id="1720316"/>
    <lineage>
        <taxon>Bacteria</taxon>
        <taxon>Bacillati</taxon>
        <taxon>Bacillota</taxon>
        <taxon>Clostridia</taxon>
        <taxon>Eubacteriales</taxon>
        <taxon>Clostridiaceae</taxon>
        <taxon>Senegalia</taxon>
    </lineage>
</organism>
<feature type="coiled-coil region" evidence="1">
    <location>
        <begin position="36"/>
        <end position="63"/>
    </location>
</feature>
<evidence type="ECO:0000256" key="2">
    <source>
        <dbReference type="SAM" id="Phobius"/>
    </source>
</evidence>
<gene>
    <name evidence="3" type="ORF">D3Z33_04960</name>
</gene>
<evidence type="ECO:0000256" key="1">
    <source>
        <dbReference type="SAM" id="Coils"/>
    </source>
</evidence>
<comment type="caution">
    <text evidence="3">The sequence shown here is derived from an EMBL/GenBank/DDBJ whole genome shotgun (WGS) entry which is preliminary data.</text>
</comment>
<dbReference type="AlphaFoldDB" id="A0A845QVU7"/>
<reference evidence="3 4" key="1">
    <citation type="submission" date="2018-08" db="EMBL/GenBank/DDBJ databases">
        <title>Murine metabolic-syndrome-specific gut microbial biobank.</title>
        <authorList>
            <person name="Liu C."/>
        </authorList>
    </citation>
    <scope>NUCLEOTIDE SEQUENCE [LARGE SCALE GENOMIC DNA]</scope>
    <source>
        <strain evidence="3 4">583</strain>
    </source>
</reference>
<evidence type="ECO:0000313" key="4">
    <source>
        <dbReference type="Proteomes" id="UP000467132"/>
    </source>
</evidence>
<proteinExistence type="predicted"/>
<sequence length="283" mass="33241">MTQSSGKIIIIMMAILLILNGYILLNFFSSDTIQDISRLKEQIYFLEDEIYNLKQDLKTEEEKSSLISSHNYDIENIGNEYKNANVAVQVEFKKLKNKSTPYIIYSIAEKEGTAKVKLDKVSELKYTTELNLSYNDNYNVKLFMENDEVMIGEELSPIKLAEELARRFTIHMYPTEFEKGKELKYEIQIFNSPIEDKKDLEINSIKADIYYMDEKLDTIDITKNAEKKKLKDITKEYFYEGNLGIEGIDDEIIQEKLLFKFIIKDKYGKVYNLDKKFKEFISN</sequence>
<protein>
    <submittedName>
        <fullName evidence="3">Uncharacterized protein</fullName>
    </submittedName>
</protein>
<accession>A0A845QVU7</accession>